<evidence type="ECO:0000259" key="2">
    <source>
        <dbReference type="PROSITE" id="PS50048"/>
    </source>
</evidence>
<protein>
    <recommendedName>
        <fullName evidence="2">Zn(2)-C6 fungal-type domain-containing protein</fullName>
    </recommendedName>
</protein>
<dbReference type="PANTHER" id="PTHR38791">
    <property type="entry name" value="ZN(II)2CYS6 TRANSCRIPTION FACTOR (EUROFUNG)-RELATED-RELATED"/>
    <property type="match status" value="1"/>
</dbReference>
<dbReference type="InterPro" id="IPR036864">
    <property type="entry name" value="Zn2-C6_fun-type_DNA-bd_sf"/>
</dbReference>
<dbReference type="PROSITE" id="PS00463">
    <property type="entry name" value="ZN2_CY6_FUNGAL_1"/>
    <property type="match status" value="1"/>
</dbReference>
<evidence type="ECO:0000313" key="4">
    <source>
        <dbReference type="Proteomes" id="UP000799324"/>
    </source>
</evidence>
<reference evidence="3" key="1">
    <citation type="journal article" date="2020" name="Stud. Mycol.">
        <title>101 Dothideomycetes genomes: a test case for predicting lifestyles and emergence of pathogens.</title>
        <authorList>
            <person name="Haridas S."/>
            <person name="Albert R."/>
            <person name="Binder M."/>
            <person name="Bloem J."/>
            <person name="Labutti K."/>
            <person name="Salamov A."/>
            <person name="Andreopoulos B."/>
            <person name="Baker S."/>
            <person name="Barry K."/>
            <person name="Bills G."/>
            <person name="Bluhm B."/>
            <person name="Cannon C."/>
            <person name="Castanera R."/>
            <person name="Culley D."/>
            <person name="Daum C."/>
            <person name="Ezra D."/>
            <person name="Gonzalez J."/>
            <person name="Henrissat B."/>
            <person name="Kuo A."/>
            <person name="Liang C."/>
            <person name="Lipzen A."/>
            <person name="Lutzoni F."/>
            <person name="Magnuson J."/>
            <person name="Mondo S."/>
            <person name="Nolan M."/>
            <person name="Ohm R."/>
            <person name="Pangilinan J."/>
            <person name="Park H.-J."/>
            <person name="Ramirez L."/>
            <person name="Alfaro M."/>
            <person name="Sun H."/>
            <person name="Tritt A."/>
            <person name="Yoshinaga Y."/>
            <person name="Zwiers L.-H."/>
            <person name="Turgeon B."/>
            <person name="Goodwin S."/>
            <person name="Spatafora J."/>
            <person name="Crous P."/>
            <person name="Grigoriev I."/>
        </authorList>
    </citation>
    <scope>NUCLEOTIDE SEQUENCE</scope>
    <source>
        <strain evidence="3">CBS 122681</strain>
    </source>
</reference>
<dbReference type="Gene3D" id="4.10.240.10">
    <property type="entry name" value="Zn(2)-C6 fungal-type DNA-binding domain"/>
    <property type="match status" value="1"/>
</dbReference>
<dbReference type="EMBL" id="MU004407">
    <property type="protein sequence ID" value="KAF2652225.1"/>
    <property type="molecule type" value="Genomic_DNA"/>
</dbReference>
<dbReference type="AlphaFoldDB" id="A0A6A6SWU9"/>
<dbReference type="PANTHER" id="PTHR38791:SF1">
    <property type="entry name" value="TRANSCRIPTION FACTOR, PUTATIVE-RELATED"/>
    <property type="match status" value="1"/>
</dbReference>
<dbReference type="SMART" id="SM00066">
    <property type="entry name" value="GAL4"/>
    <property type="match status" value="1"/>
</dbReference>
<dbReference type="GO" id="GO:0008270">
    <property type="term" value="F:zinc ion binding"/>
    <property type="evidence" value="ECO:0007669"/>
    <property type="project" value="InterPro"/>
</dbReference>
<dbReference type="OrthoDB" id="5429770at2759"/>
<feature type="domain" description="Zn(2)-C6 fungal-type" evidence="2">
    <location>
        <begin position="10"/>
        <end position="38"/>
    </location>
</feature>
<sequence length="512" mass="57721">MVFRGRPSKACSRCRQSRLRCDLQTPSCTPCIRAGTQCAGYRDVSTLRIADQTKAVRAKAVAKRRCPPPDGFLECKPFSSHIVHPIPLDLQDLARDFFFANYIYELRVTWAFLCPFSDPLLAPSYLALAIEAASLALLGYQHHSIAARSLSRQKYVAALRQTNKALRCPLIVQKETALVATLVLDLYEKITNSDIKTEDISIAHVQGAMALVRLRGLSAFNNVTGIQILGRILLNSTVTCLQHRLPIPPEIEQMWVLIGMSADPQGLKYRLSGLTLEVANFSAATKNKADGLNDDEKCIRRCIELETAFSELGHDVSADWSYTRHTISLPTSTPTPNDRYLQDDYHVYPSRRLSQIWNIQRLSRILLWEDILSRRNGALGSETHVVRDIIVEICASAPHVLDCHFAARCKLPESEIMKAKAAHQHTNCHVLDAYVTMYPLYVAAWSTYCAGSTREWIVKQFEHMSEHFGIREAALVRDVIESWKKDGESGRSVKRESPWEVYRLLGSYTFAT</sequence>
<dbReference type="PROSITE" id="PS50048">
    <property type="entry name" value="ZN2_CY6_FUNGAL_2"/>
    <property type="match status" value="1"/>
</dbReference>
<dbReference type="GO" id="GO:0000981">
    <property type="term" value="F:DNA-binding transcription factor activity, RNA polymerase II-specific"/>
    <property type="evidence" value="ECO:0007669"/>
    <property type="project" value="InterPro"/>
</dbReference>
<dbReference type="InterPro" id="IPR053175">
    <property type="entry name" value="DHMBA_Reg_Transcription_Factor"/>
</dbReference>
<dbReference type="CDD" id="cd00067">
    <property type="entry name" value="GAL4"/>
    <property type="match status" value="1"/>
</dbReference>
<organism evidence="3 4">
    <name type="scientific">Lophiostoma macrostomum CBS 122681</name>
    <dbReference type="NCBI Taxonomy" id="1314788"/>
    <lineage>
        <taxon>Eukaryota</taxon>
        <taxon>Fungi</taxon>
        <taxon>Dikarya</taxon>
        <taxon>Ascomycota</taxon>
        <taxon>Pezizomycotina</taxon>
        <taxon>Dothideomycetes</taxon>
        <taxon>Pleosporomycetidae</taxon>
        <taxon>Pleosporales</taxon>
        <taxon>Lophiostomataceae</taxon>
        <taxon>Lophiostoma</taxon>
    </lineage>
</organism>
<dbReference type="Pfam" id="PF00172">
    <property type="entry name" value="Zn_clus"/>
    <property type="match status" value="1"/>
</dbReference>
<gene>
    <name evidence="3" type="ORF">K491DRAFT_605309</name>
</gene>
<dbReference type="Proteomes" id="UP000799324">
    <property type="component" value="Unassembled WGS sequence"/>
</dbReference>
<dbReference type="InterPro" id="IPR001138">
    <property type="entry name" value="Zn2Cys6_DnaBD"/>
</dbReference>
<proteinExistence type="predicted"/>
<keyword evidence="4" id="KW-1185">Reference proteome</keyword>
<accession>A0A6A6SWU9</accession>
<dbReference type="SUPFAM" id="SSF57701">
    <property type="entry name" value="Zn2/Cys6 DNA-binding domain"/>
    <property type="match status" value="1"/>
</dbReference>
<name>A0A6A6SWU9_9PLEO</name>
<keyword evidence="1" id="KW-0539">Nucleus</keyword>
<evidence type="ECO:0000313" key="3">
    <source>
        <dbReference type="EMBL" id="KAF2652225.1"/>
    </source>
</evidence>
<evidence type="ECO:0000256" key="1">
    <source>
        <dbReference type="ARBA" id="ARBA00023242"/>
    </source>
</evidence>